<reference evidence="5 6" key="1">
    <citation type="submission" date="2018-11" db="EMBL/GenBank/DDBJ databases">
        <title>Genomes From Bacteria Associated with the Canine Oral Cavity: a Test Case for Automated Genome-Based Taxonomic Assignment.</title>
        <authorList>
            <person name="Coil D.A."/>
            <person name="Jospin G."/>
            <person name="Darling A.E."/>
            <person name="Wallis C."/>
            <person name="Davis I.J."/>
            <person name="Harris S."/>
            <person name="Eisen J.A."/>
            <person name="Holcombe L.J."/>
            <person name="O'Flynn C."/>
        </authorList>
    </citation>
    <scope>NUCLEOTIDE SEQUENCE [LARGE SCALE GENOMIC DNA]</scope>
    <source>
        <strain evidence="5 6">OH5050</strain>
    </source>
</reference>
<evidence type="ECO:0000313" key="5">
    <source>
        <dbReference type="EMBL" id="RRD29884.1"/>
    </source>
</evidence>
<feature type="region of interest" description="Disordered" evidence="2">
    <location>
        <begin position="1"/>
        <end position="41"/>
    </location>
</feature>
<keyword evidence="3" id="KW-0812">Transmembrane</keyword>
<dbReference type="Pfam" id="PF03816">
    <property type="entry name" value="LytR_cpsA_psr"/>
    <property type="match status" value="1"/>
</dbReference>
<proteinExistence type="inferred from homology"/>
<evidence type="ECO:0000256" key="2">
    <source>
        <dbReference type="SAM" id="MobiDB-lite"/>
    </source>
</evidence>
<keyword evidence="6" id="KW-1185">Reference proteome</keyword>
<dbReference type="InterPro" id="IPR004474">
    <property type="entry name" value="LytR_CpsA_psr"/>
</dbReference>
<feature type="domain" description="Cell envelope-related transcriptional attenuator" evidence="4">
    <location>
        <begin position="129"/>
        <end position="244"/>
    </location>
</feature>
<evidence type="ECO:0000256" key="1">
    <source>
        <dbReference type="ARBA" id="ARBA00006068"/>
    </source>
</evidence>
<dbReference type="OrthoDB" id="4865223at2"/>
<sequence length="368" mass="38848">MTQSSTSSAGEGTPGVPSPAELSSGRPSSPPQGARRRWAPPRSWSRRRRLTIIALGLVLALVALICADLAVLSHRPQRVEVALPQPGPQASGSPGQTWLILGLDSRETVPAGPNHYGTTAEVEGSRADIIALVQPGDEGLSVLTLPRELTARGPGGELERLAASHLRGPQYTVDLLCGSLGVTTTHLVTIDMAQFAAIIDSLGGLEVEIPEPVRDSYSGLDLSRAGRQRLDGVQALALVRSRHPEILREGAWTPLGETEGNKYRSESTSMVMTAMLSAMSDGAANPWTMRTRIHRIASHLSLDESTGALDLLSLARSASRARSSGALTVEGLPLPTQEGSVMAFPDERSHEVLAQHGYTPGACTPAAP</sequence>
<organism evidence="5 6">
    <name type="scientific">Actinomyces bowdenii</name>
    <dbReference type="NCBI Taxonomy" id="131109"/>
    <lineage>
        <taxon>Bacteria</taxon>
        <taxon>Bacillati</taxon>
        <taxon>Actinomycetota</taxon>
        <taxon>Actinomycetes</taxon>
        <taxon>Actinomycetales</taxon>
        <taxon>Actinomycetaceae</taxon>
        <taxon>Actinomyces</taxon>
    </lineage>
</organism>
<gene>
    <name evidence="5" type="ORF">EII10_04060</name>
</gene>
<evidence type="ECO:0000313" key="6">
    <source>
        <dbReference type="Proteomes" id="UP000271272"/>
    </source>
</evidence>
<evidence type="ECO:0000259" key="4">
    <source>
        <dbReference type="Pfam" id="PF03816"/>
    </source>
</evidence>
<comment type="similarity">
    <text evidence="1">Belongs to the LytR/CpsA/Psr (LCP) family.</text>
</comment>
<keyword evidence="3" id="KW-0472">Membrane</keyword>
<dbReference type="Gene3D" id="3.40.630.190">
    <property type="entry name" value="LCP protein"/>
    <property type="match status" value="1"/>
</dbReference>
<name>A0A3P1V6R8_9ACTO</name>
<comment type="caution">
    <text evidence="5">The sequence shown here is derived from an EMBL/GenBank/DDBJ whole genome shotgun (WGS) entry which is preliminary data.</text>
</comment>
<feature type="transmembrane region" description="Helical" evidence="3">
    <location>
        <begin position="50"/>
        <end position="72"/>
    </location>
</feature>
<dbReference type="AlphaFoldDB" id="A0A3P1V6R8"/>
<protein>
    <submittedName>
        <fullName evidence="5">LytR family transcriptional regulator</fullName>
    </submittedName>
</protein>
<keyword evidence="3" id="KW-1133">Transmembrane helix</keyword>
<dbReference type="PANTHER" id="PTHR33392">
    <property type="entry name" value="POLYISOPRENYL-TEICHOIC ACID--PEPTIDOGLYCAN TEICHOIC ACID TRANSFERASE TAGU"/>
    <property type="match status" value="1"/>
</dbReference>
<accession>A0A3P1V6R8</accession>
<evidence type="ECO:0000256" key="3">
    <source>
        <dbReference type="SAM" id="Phobius"/>
    </source>
</evidence>
<dbReference type="EMBL" id="RQZC01000004">
    <property type="protein sequence ID" value="RRD29884.1"/>
    <property type="molecule type" value="Genomic_DNA"/>
</dbReference>
<dbReference type="Proteomes" id="UP000271272">
    <property type="component" value="Unassembled WGS sequence"/>
</dbReference>
<dbReference type="InterPro" id="IPR050922">
    <property type="entry name" value="LytR/CpsA/Psr_CW_biosynth"/>
</dbReference>
<dbReference type="PANTHER" id="PTHR33392:SF6">
    <property type="entry name" value="POLYISOPRENYL-TEICHOIC ACID--PEPTIDOGLYCAN TEICHOIC ACID TRANSFERASE TAGU"/>
    <property type="match status" value="1"/>
</dbReference>
<feature type="compositionally biased region" description="Polar residues" evidence="2">
    <location>
        <begin position="1"/>
        <end position="10"/>
    </location>
</feature>
<dbReference type="RefSeq" id="WP_124933247.1">
    <property type="nucleotide sequence ID" value="NZ_RQZC01000004.1"/>
</dbReference>